<dbReference type="AlphaFoldDB" id="K1VSW4"/>
<feature type="region of interest" description="Disordered" evidence="1">
    <location>
        <begin position="261"/>
        <end position="290"/>
    </location>
</feature>
<feature type="compositionally biased region" description="Pro residues" evidence="1">
    <location>
        <begin position="265"/>
        <end position="290"/>
    </location>
</feature>
<feature type="compositionally biased region" description="Pro residues" evidence="1">
    <location>
        <begin position="308"/>
        <end position="339"/>
    </location>
</feature>
<keyword evidence="3" id="KW-1185">Reference proteome</keyword>
<dbReference type="Proteomes" id="UP000006757">
    <property type="component" value="Unassembled WGS sequence"/>
</dbReference>
<proteinExistence type="predicted"/>
<dbReference type="InParanoid" id="K1VSW4"/>
<protein>
    <submittedName>
        <fullName evidence="2">Uncharacterized protein</fullName>
    </submittedName>
</protein>
<organism evidence="2 3">
    <name type="scientific">Trichosporon asahii var. asahii (strain CBS 8904)</name>
    <name type="common">Yeast</name>
    <dbReference type="NCBI Taxonomy" id="1220162"/>
    <lineage>
        <taxon>Eukaryota</taxon>
        <taxon>Fungi</taxon>
        <taxon>Dikarya</taxon>
        <taxon>Basidiomycota</taxon>
        <taxon>Agaricomycotina</taxon>
        <taxon>Tremellomycetes</taxon>
        <taxon>Trichosporonales</taxon>
        <taxon>Trichosporonaceae</taxon>
        <taxon>Trichosporon</taxon>
    </lineage>
</organism>
<reference evidence="2 3" key="1">
    <citation type="journal article" date="2012" name="Eukaryot. Cell">
        <title>Genome sequence of the Trichosporon asahii environmental strain CBS 8904.</title>
        <authorList>
            <person name="Yang R.Y."/>
            <person name="Li H.T."/>
            <person name="Zhu H."/>
            <person name="Zhou G.P."/>
            <person name="Wang M."/>
            <person name="Wang L."/>
        </authorList>
    </citation>
    <scope>NUCLEOTIDE SEQUENCE [LARGE SCALE GENOMIC DNA]</scope>
    <source>
        <strain evidence="2 3">CBS 8904</strain>
    </source>
</reference>
<feature type="region of interest" description="Disordered" evidence="1">
    <location>
        <begin position="1"/>
        <end position="118"/>
    </location>
</feature>
<feature type="compositionally biased region" description="Low complexity" evidence="1">
    <location>
        <begin position="155"/>
        <end position="173"/>
    </location>
</feature>
<name>K1VSW4_TRIAC</name>
<dbReference type="OMA" id="PANPWPE"/>
<evidence type="ECO:0000313" key="3">
    <source>
        <dbReference type="Proteomes" id="UP000006757"/>
    </source>
</evidence>
<dbReference type="EMBL" id="AMBO01000278">
    <property type="protein sequence ID" value="EKD02637.1"/>
    <property type="molecule type" value="Genomic_DNA"/>
</dbReference>
<feature type="compositionally biased region" description="Polar residues" evidence="1">
    <location>
        <begin position="1"/>
        <end position="12"/>
    </location>
</feature>
<feature type="region of interest" description="Disordered" evidence="1">
    <location>
        <begin position="154"/>
        <end position="174"/>
    </location>
</feature>
<gene>
    <name evidence="2" type="ORF">A1Q2_03063</name>
</gene>
<accession>K1VSW4</accession>
<sequence>MTSGDRSPSPTWQFWPPYPKGGLQSTARTPSPPPAAPKSSSPCPECKSKKKAEEDNGFPDGWNGYGWEGDHVGRRPKPPPKAESEPEEKPEEPEEPEEEKKEQGIPAWAATDAPSPWPVPGPWMQPVAPLQMPNPTGFPVAYVQPPQWATPSYLTSSSYAPPQTPATPAYQQPPANPWPEPYQWMSDPRFAGVLAAMGQQPPPSQPMSPPPPGFMMGPHGMMPTMPFPPPAPSYPPHFFPPQHACNNPACVVHSPMAQATAPLLHPTPGPPPKAPTPSPAPTRTPSPPPWVPPWVKDPNWMWPNRFKPSPPPTPPRPPTPPPPPTPSPPPPPPPPPPQAHPRHAWLTPHLHDMWMALPPGGRPSRTLMGVMAEQGHVFPQGGAVHYEGYGGQAALGNGVQWVYAGPPAAPIDWTPYNVPMFRP</sequence>
<feature type="compositionally biased region" description="Acidic residues" evidence="1">
    <location>
        <begin position="85"/>
        <end position="97"/>
    </location>
</feature>
<feature type="region of interest" description="Disordered" evidence="1">
    <location>
        <begin position="305"/>
        <end position="343"/>
    </location>
</feature>
<comment type="caution">
    <text evidence="2">The sequence shown here is derived from an EMBL/GenBank/DDBJ whole genome shotgun (WGS) entry which is preliminary data.</text>
</comment>
<dbReference type="HOGENOM" id="CLU_649220_0_0_1"/>
<evidence type="ECO:0000256" key="1">
    <source>
        <dbReference type="SAM" id="MobiDB-lite"/>
    </source>
</evidence>
<dbReference type="STRING" id="1220162.K1VSW4"/>
<evidence type="ECO:0000313" key="2">
    <source>
        <dbReference type="EMBL" id="EKD02637.1"/>
    </source>
</evidence>